<gene>
    <name evidence="2" type="ORF">PM001_LOCUS16652</name>
</gene>
<evidence type="ECO:0000256" key="1">
    <source>
        <dbReference type="SAM" id="MobiDB-lite"/>
    </source>
</evidence>
<evidence type="ECO:0000313" key="3">
    <source>
        <dbReference type="Proteomes" id="UP001162060"/>
    </source>
</evidence>
<sequence>MSDPAHPDQVSPPASGSGPLGSLSIIPTSDVGTSTPTSPAISDASTVPVTECDRSAVVTSAQMGEGSGWFFIVIPLSRSSSIPAPDRTSAGQNVPTLDPSEPI</sequence>
<organism evidence="2 3">
    <name type="scientific">Peronospora matthiolae</name>
    <dbReference type="NCBI Taxonomy" id="2874970"/>
    <lineage>
        <taxon>Eukaryota</taxon>
        <taxon>Sar</taxon>
        <taxon>Stramenopiles</taxon>
        <taxon>Oomycota</taxon>
        <taxon>Peronosporomycetes</taxon>
        <taxon>Peronosporales</taxon>
        <taxon>Peronosporaceae</taxon>
        <taxon>Peronospora</taxon>
    </lineage>
</organism>
<feature type="region of interest" description="Disordered" evidence="1">
    <location>
        <begin position="80"/>
        <end position="103"/>
    </location>
</feature>
<feature type="compositionally biased region" description="Low complexity" evidence="1">
    <location>
        <begin position="11"/>
        <end position="27"/>
    </location>
</feature>
<reference evidence="2" key="1">
    <citation type="submission" date="2024-01" db="EMBL/GenBank/DDBJ databases">
        <authorList>
            <person name="Webb A."/>
        </authorList>
    </citation>
    <scope>NUCLEOTIDE SEQUENCE</scope>
    <source>
        <strain evidence="2">Pm1</strain>
    </source>
</reference>
<feature type="region of interest" description="Disordered" evidence="1">
    <location>
        <begin position="1"/>
        <end position="47"/>
    </location>
</feature>
<proteinExistence type="predicted"/>
<evidence type="ECO:0000313" key="2">
    <source>
        <dbReference type="EMBL" id="CAK7931502.1"/>
    </source>
</evidence>
<dbReference type="EMBL" id="CAKLBY020000175">
    <property type="protein sequence ID" value="CAK7931502.1"/>
    <property type="molecule type" value="Genomic_DNA"/>
</dbReference>
<dbReference type="AlphaFoldDB" id="A0AAV1UCX2"/>
<dbReference type="Proteomes" id="UP001162060">
    <property type="component" value="Unassembled WGS sequence"/>
</dbReference>
<protein>
    <submittedName>
        <fullName evidence="2">Uncharacterized protein</fullName>
    </submittedName>
</protein>
<name>A0AAV1UCX2_9STRA</name>
<comment type="caution">
    <text evidence="2">The sequence shown here is derived from an EMBL/GenBank/DDBJ whole genome shotgun (WGS) entry which is preliminary data.</text>
</comment>
<feature type="compositionally biased region" description="Polar residues" evidence="1">
    <location>
        <begin position="30"/>
        <end position="47"/>
    </location>
</feature>
<accession>A0AAV1UCX2</accession>